<protein>
    <recommendedName>
        <fullName evidence="4">DUF4307 domain-containing protein</fullName>
    </recommendedName>
</protein>
<dbReference type="InterPro" id="IPR025443">
    <property type="entry name" value="DUF4307"/>
</dbReference>
<keyword evidence="1" id="KW-0472">Membrane</keyword>
<keyword evidence="3" id="KW-1185">Reference proteome</keyword>
<dbReference type="Pfam" id="PF14155">
    <property type="entry name" value="DUF4307"/>
    <property type="match status" value="1"/>
</dbReference>
<name>A0A1R4EUQ8_9MICO</name>
<sequence>MTALDVRYGRTPRDKRRGLLFGIIAAALVAATFFLWVLWSGAGSSASLIESRTVARETLNENQMRITIEVSVHDQVAVDCAVQATNEMKSVVGWKVIHVPTDEARTQVASTVVNTSELPDNGMVYRCWIP</sequence>
<organism evidence="2 3">
    <name type="scientific">Agrococcus casei LMG 22410</name>
    <dbReference type="NCBI Taxonomy" id="1255656"/>
    <lineage>
        <taxon>Bacteria</taxon>
        <taxon>Bacillati</taxon>
        <taxon>Actinomycetota</taxon>
        <taxon>Actinomycetes</taxon>
        <taxon>Micrococcales</taxon>
        <taxon>Microbacteriaceae</taxon>
        <taxon>Agrococcus</taxon>
    </lineage>
</organism>
<accession>A0A1R4EUQ8</accession>
<evidence type="ECO:0008006" key="4">
    <source>
        <dbReference type="Google" id="ProtNLM"/>
    </source>
</evidence>
<keyword evidence="1" id="KW-0812">Transmembrane</keyword>
<keyword evidence="1" id="KW-1133">Transmembrane helix</keyword>
<gene>
    <name evidence="2" type="ORF">CZ674_01030</name>
</gene>
<reference evidence="2 3" key="1">
    <citation type="submission" date="2017-02" db="EMBL/GenBank/DDBJ databases">
        <authorList>
            <person name="Peterson S.W."/>
        </authorList>
    </citation>
    <scope>NUCLEOTIDE SEQUENCE [LARGE SCALE GENOMIC DNA]</scope>
    <source>
        <strain evidence="2 3">LMG 22410</strain>
    </source>
</reference>
<dbReference type="RefSeq" id="WP_086990351.1">
    <property type="nucleotide sequence ID" value="NZ_FUHU01000004.1"/>
</dbReference>
<dbReference type="EMBL" id="FUHU01000004">
    <property type="protein sequence ID" value="SJM47424.1"/>
    <property type="molecule type" value="Genomic_DNA"/>
</dbReference>
<evidence type="ECO:0000256" key="1">
    <source>
        <dbReference type="SAM" id="Phobius"/>
    </source>
</evidence>
<dbReference type="OrthoDB" id="4793644at2"/>
<feature type="transmembrane region" description="Helical" evidence="1">
    <location>
        <begin position="20"/>
        <end position="39"/>
    </location>
</feature>
<dbReference type="AlphaFoldDB" id="A0A1R4EUQ8"/>
<evidence type="ECO:0000313" key="3">
    <source>
        <dbReference type="Proteomes" id="UP000195787"/>
    </source>
</evidence>
<dbReference type="Proteomes" id="UP000195787">
    <property type="component" value="Unassembled WGS sequence"/>
</dbReference>
<proteinExistence type="predicted"/>
<evidence type="ECO:0000313" key="2">
    <source>
        <dbReference type="EMBL" id="SJM47424.1"/>
    </source>
</evidence>
<dbReference type="GeneID" id="303171786"/>